<evidence type="ECO:0000313" key="2">
    <source>
        <dbReference type="Proteomes" id="UP000054538"/>
    </source>
</evidence>
<dbReference type="HOGENOM" id="CLU_1816421_0_0_1"/>
<name>A0A0D0DXG1_9AGAM</name>
<keyword evidence="2" id="KW-1185">Reference proteome</keyword>
<dbReference type="InParanoid" id="A0A0D0DXG1"/>
<reference evidence="1 2" key="1">
    <citation type="submission" date="2014-04" db="EMBL/GenBank/DDBJ databases">
        <authorList>
            <consortium name="DOE Joint Genome Institute"/>
            <person name="Kuo A."/>
            <person name="Kohler A."/>
            <person name="Jargeat P."/>
            <person name="Nagy L.G."/>
            <person name="Floudas D."/>
            <person name="Copeland A."/>
            <person name="Barry K.W."/>
            <person name="Cichocki N."/>
            <person name="Veneault-Fourrey C."/>
            <person name="LaButti K."/>
            <person name="Lindquist E.A."/>
            <person name="Lipzen A."/>
            <person name="Lundell T."/>
            <person name="Morin E."/>
            <person name="Murat C."/>
            <person name="Sun H."/>
            <person name="Tunlid A."/>
            <person name="Henrissat B."/>
            <person name="Grigoriev I.V."/>
            <person name="Hibbett D.S."/>
            <person name="Martin F."/>
            <person name="Nordberg H.P."/>
            <person name="Cantor M.N."/>
            <person name="Hua S.X."/>
        </authorList>
    </citation>
    <scope>NUCLEOTIDE SEQUENCE [LARGE SCALE GENOMIC DNA]</scope>
    <source>
        <strain evidence="1 2">Ve08.2h10</strain>
    </source>
</reference>
<reference evidence="2" key="2">
    <citation type="submission" date="2015-01" db="EMBL/GenBank/DDBJ databases">
        <title>Evolutionary Origins and Diversification of the Mycorrhizal Mutualists.</title>
        <authorList>
            <consortium name="DOE Joint Genome Institute"/>
            <consortium name="Mycorrhizal Genomics Consortium"/>
            <person name="Kohler A."/>
            <person name="Kuo A."/>
            <person name="Nagy L.G."/>
            <person name="Floudas D."/>
            <person name="Copeland A."/>
            <person name="Barry K.W."/>
            <person name="Cichocki N."/>
            <person name="Veneault-Fourrey C."/>
            <person name="LaButti K."/>
            <person name="Lindquist E.A."/>
            <person name="Lipzen A."/>
            <person name="Lundell T."/>
            <person name="Morin E."/>
            <person name="Murat C."/>
            <person name="Riley R."/>
            <person name="Ohm R."/>
            <person name="Sun H."/>
            <person name="Tunlid A."/>
            <person name="Henrissat B."/>
            <person name="Grigoriev I.V."/>
            <person name="Hibbett D.S."/>
            <person name="Martin F."/>
        </authorList>
    </citation>
    <scope>NUCLEOTIDE SEQUENCE [LARGE SCALE GENOMIC DNA]</scope>
    <source>
        <strain evidence="2">Ve08.2h10</strain>
    </source>
</reference>
<evidence type="ECO:0000313" key="1">
    <source>
        <dbReference type="EMBL" id="KIK91009.1"/>
    </source>
</evidence>
<organism evidence="1 2">
    <name type="scientific">Paxillus rubicundulus Ve08.2h10</name>
    <dbReference type="NCBI Taxonomy" id="930991"/>
    <lineage>
        <taxon>Eukaryota</taxon>
        <taxon>Fungi</taxon>
        <taxon>Dikarya</taxon>
        <taxon>Basidiomycota</taxon>
        <taxon>Agaricomycotina</taxon>
        <taxon>Agaricomycetes</taxon>
        <taxon>Agaricomycetidae</taxon>
        <taxon>Boletales</taxon>
        <taxon>Paxilineae</taxon>
        <taxon>Paxillaceae</taxon>
        <taxon>Paxillus</taxon>
    </lineage>
</organism>
<proteinExistence type="predicted"/>
<dbReference type="EMBL" id="KN825440">
    <property type="protein sequence ID" value="KIK91009.1"/>
    <property type="molecule type" value="Genomic_DNA"/>
</dbReference>
<dbReference type="Proteomes" id="UP000054538">
    <property type="component" value="Unassembled WGS sequence"/>
</dbReference>
<dbReference type="AlphaFoldDB" id="A0A0D0DXG1"/>
<protein>
    <submittedName>
        <fullName evidence="1">Uncharacterized protein</fullName>
    </submittedName>
</protein>
<accession>A0A0D0DXG1</accession>
<sequence length="142" mass="15983">MFVRKSCDRLPLKIGSLLSRSHAVDATRPTSVIVGHCSQTSGKALQRRKTGNERSHSTPRILPRTQLCNSLRDIPVVSPCVSATEEKDDMLHEAVLVYRTCVSLAPRIVFRNLGQGEFRLINSEFRTAIERCIWGELDLMFS</sequence>
<gene>
    <name evidence="1" type="ORF">PAXRUDRAFT_831205</name>
</gene>